<keyword evidence="2" id="KW-1185">Reference proteome</keyword>
<dbReference type="Proteomes" id="UP001189429">
    <property type="component" value="Unassembled WGS sequence"/>
</dbReference>
<comment type="caution">
    <text evidence="1">The sequence shown here is derived from an EMBL/GenBank/DDBJ whole genome shotgun (WGS) entry which is preliminary data.</text>
</comment>
<protein>
    <submittedName>
        <fullName evidence="1">Uncharacterized protein</fullName>
    </submittedName>
</protein>
<accession>A0ABN9RVH0</accession>
<evidence type="ECO:0000313" key="1">
    <source>
        <dbReference type="EMBL" id="CAK0822744.1"/>
    </source>
</evidence>
<evidence type="ECO:0000313" key="2">
    <source>
        <dbReference type="Proteomes" id="UP001189429"/>
    </source>
</evidence>
<dbReference type="EMBL" id="CAUYUJ010008055">
    <property type="protein sequence ID" value="CAK0822744.1"/>
    <property type="molecule type" value="Genomic_DNA"/>
</dbReference>
<sequence length="491" mass="54234">MLEHLQTVGLAYTDWFKEDACAPHSQNRYGQGLDAMLAHKLLTSIALDGWAYSEAKGYAFEVSRDPAKLKLQLDFQDELHSSSDGMLPKKQKQNVKILTVGGSHTIATVSIVKNGAKMCEGVSHELANSEGYICKDKVLSKCGSSKQPLEKGMPFTVVRACVEDACPRLPWFLQDAMNKSHKATQEVTFVSTLMQIFNIAKLRTACNAEIDWDQIARDVAEDRPKLANVAHYLCKYVQNWAGGDTGHLLADLNDFWSSLTLRREVHEVTWKLMSDLSFLEGPDYVNALMKAIVTAPESFCSNGYSKLINGGDVADINGKKRIECVTACLCFEHARAYLDQISMLTQAEKVKVLGDFQIRTVCTIHGKKAKTRKNYDNIEAVKQAFLLDVSAIIGTAAMASIRPPWEFKPKQVAEESTGLRQFDGKGLNMTALQQLGFGIGSKVYEGSDPETAYTIMEFVDGVAKLQEDDGDDGVQGSVIEVPFGKLADTYQ</sequence>
<proteinExistence type="predicted"/>
<organism evidence="1 2">
    <name type="scientific">Prorocentrum cordatum</name>
    <dbReference type="NCBI Taxonomy" id="2364126"/>
    <lineage>
        <taxon>Eukaryota</taxon>
        <taxon>Sar</taxon>
        <taxon>Alveolata</taxon>
        <taxon>Dinophyceae</taxon>
        <taxon>Prorocentrales</taxon>
        <taxon>Prorocentraceae</taxon>
        <taxon>Prorocentrum</taxon>
    </lineage>
</organism>
<name>A0ABN9RVH0_9DINO</name>
<feature type="non-terminal residue" evidence="1">
    <location>
        <position position="491"/>
    </location>
</feature>
<gene>
    <name evidence="1" type="ORF">PCOR1329_LOCUS23678</name>
</gene>
<reference evidence="1" key="1">
    <citation type="submission" date="2023-10" db="EMBL/GenBank/DDBJ databases">
        <authorList>
            <person name="Chen Y."/>
            <person name="Shah S."/>
            <person name="Dougan E. K."/>
            <person name="Thang M."/>
            <person name="Chan C."/>
        </authorList>
    </citation>
    <scope>NUCLEOTIDE SEQUENCE [LARGE SCALE GENOMIC DNA]</scope>
</reference>